<evidence type="ECO:0000313" key="1">
    <source>
        <dbReference type="EMBL" id="GAH70447.1"/>
    </source>
</evidence>
<dbReference type="EMBL" id="BARU01027104">
    <property type="protein sequence ID" value="GAH70447.1"/>
    <property type="molecule type" value="Genomic_DNA"/>
</dbReference>
<sequence>MVEKRERLTGRFLESPFFARVDEILSHKEVKVKRTYLGNEIDINCHVTQTVKDEFLGGKIVVGDIVIIQFIEADLSKPVILGKLVK</sequence>
<accession>X1HLV5</accession>
<evidence type="ECO:0008006" key="2">
    <source>
        <dbReference type="Google" id="ProtNLM"/>
    </source>
</evidence>
<organism evidence="1">
    <name type="scientific">marine sediment metagenome</name>
    <dbReference type="NCBI Taxonomy" id="412755"/>
    <lineage>
        <taxon>unclassified sequences</taxon>
        <taxon>metagenomes</taxon>
        <taxon>ecological metagenomes</taxon>
    </lineage>
</organism>
<gene>
    <name evidence="1" type="ORF">S03H2_43448</name>
</gene>
<proteinExistence type="predicted"/>
<reference evidence="1" key="1">
    <citation type="journal article" date="2014" name="Front. Microbiol.">
        <title>High frequency of phylogenetically diverse reductive dehalogenase-homologous genes in deep subseafloor sedimentary metagenomes.</title>
        <authorList>
            <person name="Kawai M."/>
            <person name="Futagami T."/>
            <person name="Toyoda A."/>
            <person name="Takaki Y."/>
            <person name="Nishi S."/>
            <person name="Hori S."/>
            <person name="Arai W."/>
            <person name="Tsubouchi T."/>
            <person name="Morono Y."/>
            <person name="Uchiyama I."/>
            <person name="Ito T."/>
            <person name="Fujiyama A."/>
            <person name="Inagaki F."/>
            <person name="Takami H."/>
        </authorList>
    </citation>
    <scope>NUCLEOTIDE SEQUENCE</scope>
    <source>
        <strain evidence="1">Expedition CK06-06</strain>
    </source>
</reference>
<comment type="caution">
    <text evidence="1">The sequence shown here is derived from an EMBL/GenBank/DDBJ whole genome shotgun (WGS) entry which is preliminary data.</text>
</comment>
<name>X1HLV5_9ZZZZ</name>
<dbReference type="AlphaFoldDB" id="X1HLV5"/>
<protein>
    <recommendedName>
        <fullName evidence="2">TRAM domain-containing protein</fullName>
    </recommendedName>
</protein>